<evidence type="ECO:0000313" key="2">
    <source>
        <dbReference type="EMBL" id="RIH80099.1"/>
    </source>
</evidence>
<dbReference type="RefSeq" id="WP_043982135.1">
    <property type="nucleotide sequence ID" value="NZ_JBHSXZ010000016.1"/>
</dbReference>
<dbReference type="InterPro" id="IPR038727">
    <property type="entry name" value="NadR/Ttd14_AAA_dom"/>
</dbReference>
<feature type="domain" description="NadR/Ttd14 AAA" evidence="1">
    <location>
        <begin position="187"/>
        <end position="348"/>
    </location>
</feature>
<name>A0A399EAA7_9DEIN</name>
<dbReference type="Proteomes" id="UP000266089">
    <property type="component" value="Unassembled WGS sequence"/>
</dbReference>
<dbReference type="SUPFAM" id="SSF52540">
    <property type="entry name" value="P-loop containing nucleoside triphosphate hydrolases"/>
    <property type="match status" value="1"/>
</dbReference>
<gene>
    <name evidence="2" type="primary">nadR</name>
    <name evidence="2" type="ORF">Mcate_00070</name>
</gene>
<sequence length="375" mass="43165">MSNDPRITGLIVGKFAPLHKGHQYLIETALADPTLDRLLVLVYANPDFPWMSSQRRAGWIRALYPQAEVYVPENPPPDDADDHTQREFVKEWLAQHKLEVRKVYTSEGYGPGFAQHIGAEHVSVDLQRERFPISGTQVRTWVKEIAESIEVKVTGTWENSHSQARLTQWVHPQVVRDLLHWLDPVKKVVFLGAESTGKTTLTQRMAQEFGSLFVHEYGREYYERKGGKLVLEDYVQIACQHLELENRARLELAHTKGSSYLFVDTNALTTLFFSYYYNQGGLPRLHQLANACKERYHYFFVCDDDIPFEQDGWRDNAVWRGRMQGLILHDLDCRGIEYSVVRGSLEERVEQVKRVLAGLPLDTPPSSPRHLGPRP</sequence>
<comment type="caution">
    <text evidence="2">The sequence shown here is derived from an EMBL/GenBank/DDBJ whole genome shotgun (WGS) entry which is preliminary data.</text>
</comment>
<dbReference type="Pfam" id="PF13521">
    <property type="entry name" value="AAA_28"/>
    <property type="match status" value="1"/>
</dbReference>
<reference evidence="2 3" key="1">
    <citation type="submission" date="2018-08" db="EMBL/GenBank/DDBJ databases">
        <title>Meiothermus cateniformans JCM 15151 genome sequencing project.</title>
        <authorList>
            <person name="Da Costa M.S."/>
            <person name="Albuquerque L."/>
            <person name="Raposo P."/>
            <person name="Froufe H.J.C."/>
            <person name="Barroso C.S."/>
            <person name="Egas C."/>
        </authorList>
    </citation>
    <scope>NUCLEOTIDE SEQUENCE [LARGE SCALE GENOMIC DNA]</scope>
    <source>
        <strain evidence="2 3">JCM 15151</strain>
    </source>
</reference>
<dbReference type="Gene3D" id="3.40.50.300">
    <property type="entry name" value="P-loop containing nucleotide triphosphate hydrolases"/>
    <property type="match status" value="1"/>
</dbReference>
<proteinExistence type="predicted"/>
<dbReference type="PANTHER" id="PTHR37512:SF1">
    <property type="entry name" value="NADR_TTD14 AAA DOMAIN-CONTAINING PROTEIN"/>
    <property type="match status" value="1"/>
</dbReference>
<evidence type="ECO:0000313" key="3">
    <source>
        <dbReference type="Proteomes" id="UP000266089"/>
    </source>
</evidence>
<dbReference type="PANTHER" id="PTHR37512">
    <property type="entry name" value="TRIFUNCTIONAL NAD BIOSYNTHESIS/REGULATOR PROTEIN NADR"/>
    <property type="match status" value="1"/>
</dbReference>
<dbReference type="InterPro" id="IPR027417">
    <property type="entry name" value="P-loop_NTPase"/>
</dbReference>
<dbReference type="EMBL" id="QWKX01000001">
    <property type="protein sequence ID" value="RIH80099.1"/>
    <property type="molecule type" value="Genomic_DNA"/>
</dbReference>
<accession>A0A399EAA7</accession>
<organism evidence="2 3">
    <name type="scientific">Meiothermus taiwanensis</name>
    <dbReference type="NCBI Taxonomy" id="172827"/>
    <lineage>
        <taxon>Bacteria</taxon>
        <taxon>Thermotogati</taxon>
        <taxon>Deinococcota</taxon>
        <taxon>Deinococci</taxon>
        <taxon>Thermales</taxon>
        <taxon>Thermaceae</taxon>
        <taxon>Meiothermus</taxon>
    </lineage>
</organism>
<dbReference type="GO" id="GO:0003824">
    <property type="term" value="F:catalytic activity"/>
    <property type="evidence" value="ECO:0007669"/>
    <property type="project" value="InterPro"/>
</dbReference>
<dbReference type="InterPro" id="IPR004821">
    <property type="entry name" value="Cyt_trans-like"/>
</dbReference>
<dbReference type="InterPro" id="IPR052735">
    <property type="entry name" value="NAD_biosynth-regulator"/>
</dbReference>
<dbReference type="Gene3D" id="3.40.50.620">
    <property type="entry name" value="HUPs"/>
    <property type="match status" value="1"/>
</dbReference>
<evidence type="ECO:0000259" key="1">
    <source>
        <dbReference type="Pfam" id="PF13521"/>
    </source>
</evidence>
<dbReference type="NCBIfam" id="TIGR00125">
    <property type="entry name" value="cyt_tran_rel"/>
    <property type="match status" value="1"/>
</dbReference>
<protein>
    <submittedName>
        <fullName evidence="2">Trifunctional NAD biosynthesis/regulator protein NadR</fullName>
    </submittedName>
</protein>
<dbReference type="InterPro" id="IPR014729">
    <property type="entry name" value="Rossmann-like_a/b/a_fold"/>
</dbReference>
<dbReference type="SUPFAM" id="SSF52374">
    <property type="entry name" value="Nucleotidylyl transferase"/>
    <property type="match status" value="1"/>
</dbReference>
<dbReference type="AlphaFoldDB" id="A0A399EAA7"/>